<dbReference type="RefSeq" id="WP_125238432.1">
    <property type="nucleotide sequence ID" value="NZ_RQYF01000007.1"/>
</dbReference>
<evidence type="ECO:0008006" key="3">
    <source>
        <dbReference type="Google" id="ProtNLM"/>
    </source>
</evidence>
<dbReference type="Proteomes" id="UP000279562">
    <property type="component" value="Unassembled WGS sequence"/>
</dbReference>
<gene>
    <name evidence="1" type="ORF">EII33_02755</name>
</gene>
<name>A0A3P2AAZ5_9BACE</name>
<reference evidence="1 2" key="1">
    <citation type="submission" date="2018-11" db="EMBL/GenBank/DDBJ databases">
        <title>Genomes From Bacteria Associated with the Canine Oral Cavity: a Test Case for Automated Genome-Based Taxonomic Assignment.</title>
        <authorList>
            <person name="Coil D.A."/>
            <person name="Jospin G."/>
            <person name="Darling A.E."/>
            <person name="Wallis C."/>
            <person name="Davis I.J."/>
            <person name="Harris S."/>
            <person name="Eisen J.A."/>
            <person name="Holcombe L.J."/>
            <person name="O'Flynn C."/>
        </authorList>
    </citation>
    <scope>NUCLEOTIDE SEQUENCE [LARGE SCALE GENOMIC DNA]</scope>
    <source>
        <strain evidence="1 2">OH1047_COT-310</strain>
    </source>
</reference>
<evidence type="ECO:0000313" key="2">
    <source>
        <dbReference type="Proteomes" id="UP000279562"/>
    </source>
</evidence>
<keyword evidence="2" id="KW-1185">Reference proteome</keyword>
<organism evidence="1 2">
    <name type="scientific">Prevotella heparinolytica</name>
    <dbReference type="NCBI Taxonomy" id="28113"/>
    <lineage>
        <taxon>Bacteria</taxon>
        <taxon>Pseudomonadati</taxon>
        <taxon>Bacteroidota</taxon>
        <taxon>Bacteroidia</taxon>
        <taxon>Bacteroidales</taxon>
        <taxon>Bacteroidaceae</taxon>
        <taxon>Bacteroides</taxon>
    </lineage>
</organism>
<comment type="caution">
    <text evidence="1">The sequence shown here is derived from an EMBL/GenBank/DDBJ whole genome shotgun (WGS) entry which is preliminary data.</text>
</comment>
<accession>A0A3P2AAZ5</accession>
<dbReference type="EMBL" id="RQYF01000007">
    <property type="protein sequence ID" value="RRD92689.1"/>
    <property type="molecule type" value="Genomic_DNA"/>
</dbReference>
<dbReference type="AlphaFoldDB" id="A0A3P2AAZ5"/>
<protein>
    <recommendedName>
        <fullName evidence="3">FeoB-associated Cys-rich membrane protein</fullName>
    </recommendedName>
</protein>
<sequence length="71" mass="8159">MSNWQEWAVAFLLLLCCIRIGMSFYSFFRRSEKNENPCAGCATGCGLKRLLDEKRGECEVERKKKKKSCCG</sequence>
<evidence type="ECO:0000313" key="1">
    <source>
        <dbReference type="EMBL" id="RRD92689.1"/>
    </source>
</evidence>
<proteinExistence type="predicted"/>